<dbReference type="InterPro" id="IPR020422">
    <property type="entry name" value="TYR_PHOSPHATASE_DUAL_dom"/>
</dbReference>
<dbReference type="VEuPathDB" id="FungiDB:CJJ09_003930"/>
<dbReference type="GO" id="GO:0033260">
    <property type="term" value="P:nuclear DNA replication"/>
    <property type="evidence" value="ECO:0007669"/>
    <property type="project" value="TreeGrafter"/>
</dbReference>
<dbReference type="InterPro" id="IPR016130">
    <property type="entry name" value="Tyr_Pase_AS"/>
</dbReference>
<dbReference type="Pfam" id="PF00782">
    <property type="entry name" value="DSPc"/>
    <property type="match status" value="1"/>
</dbReference>
<evidence type="ECO:0000256" key="3">
    <source>
        <dbReference type="SAM" id="MobiDB-lite"/>
    </source>
</evidence>
<evidence type="ECO:0000313" key="7">
    <source>
        <dbReference type="Proteomes" id="UP000037122"/>
    </source>
</evidence>
<name>A0A0L0NQ90_CANAR</name>
<dbReference type="VEuPathDB" id="FungiDB:B9J08_005422"/>
<evidence type="ECO:0000313" key="6">
    <source>
        <dbReference type="EMBL" id="KND96179.1"/>
    </source>
</evidence>
<evidence type="ECO:0000259" key="4">
    <source>
        <dbReference type="PROSITE" id="PS50054"/>
    </source>
</evidence>
<dbReference type="InterPro" id="IPR000387">
    <property type="entry name" value="Tyr_Pase_dom"/>
</dbReference>
<dbReference type="VEuPathDB" id="FungiDB:CJI97_005505"/>
<feature type="domain" description="Tyrosine specific protein phosphatases" evidence="5">
    <location>
        <begin position="881"/>
        <end position="952"/>
    </location>
</feature>
<organism evidence="6 7">
    <name type="scientific">Candidozyma auris</name>
    <name type="common">Yeast</name>
    <name type="synonym">Candida auris</name>
    <dbReference type="NCBI Taxonomy" id="498019"/>
    <lineage>
        <taxon>Eukaryota</taxon>
        <taxon>Fungi</taxon>
        <taxon>Dikarya</taxon>
        <taxon>Ascomycota</taxon>
        <taxon>Saccharomycotina</taxon>
        <taxon>Pichiomycetes</taxon>
        <taxon>Metschnikowiaceae</taxon>
        <taxon>Candidozyma</taxon>
    </lineage>
</organism>
<dbReference type="InterPro" id="IPR053239">
    <property type="entry name" value="Dual_spec_PTase"/>
</dbReference>
<protein>
    <submittedName>
        <fullName evidence="6">Uncharacterized protein</fullName>
    </submittedName>
</protein>
<gene>
    <name evidence="6" type="ORF">QG37_07538</name>
</gene>
<dbReference type="SMART" id="SM00404">
    <property type="entry name" value="PTPc_motif"/>
    <property type="match status" value="1"/>
</dbReference>
<dbReference type="PROSITE" id="PS50054">
    <property type="entry name" value="TYR_PHOSPHATASE_DUAL"/>
    <property type="match status" value="1"/>
</dbReference>
<dbReference type="Gene3D" id="3.90.190.10">
    <property type="entry name" value="Protein tyrosine phosphatase superfamily"/>
    <property type="match status" value="1"/>
</dbReference>
<dbReference type="InterPro" id="IPR003595">
    <property type="entry name" value="Tyr_Pase_cat"/>
</dbReference>
<dbReference type="VEuPathDB" id="FungiDB:CJJ07_003831"/>
<proteinExistence type="predicted"/>
<reference evidence="7" key="1">
    <citation type="journal article" date="2015" name="BMC Genomics">
        <title>Draft genome of a commonly misdiagnosed multidrug resistant pathogen Candida auris.</title>
        <authorList>
            <person name="Chatterjee S."/>
            <person name="Alampalli S.V."/>
            <person name="Nageshan R.K."/>
            <person name="Chettiar S.T."/>
            <person name="Joshi S."/>
            <person name="Tatu U.S."/>
        </authorList>
    </citation>
    <scope>NUCLEOTIDE SEQUENCE [LARGE SCALE GENOMIC DNA]</scope>
    <source>
        <strain evidence="7">6684</strain>
    </source>
</reference>
<dbReference type="VEuPathDB" id="FungiDB:QG37_07538"/>
<feature type="domain" description="Tyrosine-protein phosphatase" evidence="4">
    <location>
        <begin position="780"/>
        <end position="965"/>
    </location>
</feature>
<dbReference type="Proteomes" id="UP000037122">
    <property type="component" value="Unassembled WGS sequence"/>
</dbReference>
<dbReference type="InterPro" id="IPR029021">
    <property type="entry name" value="Prot-tyrosine_phosphatase-like"/>
</dbReference>
<dbReference type="InterPro" id="IPR000340">
    <property type="entry name" value="Dual-sp_phosphatase_cat-dom"/>
</dbReference>
<keyword evidence="2" id="KW-0904">Protein phosphatase</keyword>
<evidence type="ECO:0000259" key="5">
    <source>
        <dbReference type="PROSITE" id="PS50056"/>
    </source>
</evidence>
<keyword evidence="1" id="KW-0378">Hydrolase</keyword>
<dbReference type="PANTHER" id="PTHR47550:SF1">
    <property type="entry name" value="DUAL SPECIFICITY PROTEIN PHOSPHATASE PPS1"/>
    <property type="match status" value="1"/>
</dbReference>
<dbReference type="EMBL" id="LGST01000058">
    <property type="protein sequence ID" value="KND96179.1"/>
    <property type="molecule type" value="Genomic_DNA"/>
</dbReference>
<feature type="region of interest" description="Disordered" evidence="3">
    <location>
        <begin position="1"/>
        <end position="22"/>
    </location>
</feature>
<dbReference type="VEuPathDB" id="FungiDB:CJI96_0004207"/>
<dbReference type="PANTHER" id="PTHR47550">
    <property type="entry name" value="DUAL SPECIFICITY PROTEIN PHOSPHATASE PPS1"/>
    <property type="match status" value="1"/>
</dbReference>
<dbReference type="GO" id="GO:0008138">
    <property type="term" value="F:protein tyrosine/serine/threonine phosphatase activity"/>
    <property type="evidence" value="ECO:0007669"/>
    <property type="project" value="TreeGrafter"/>
</dbReference>
<evidence type="ECO:0000256" key="1">
    <source>
        <dbReference type="ARBA" id="ARBA00022801"/>
    </source>
</evidence>
<dbReference type="SMART" id="SM00195">
    <property type="entry name" value="DSPc"/>
    <property type="match status" value="1"/>
</dbReference>
<sequence length="997" mass="113988">MTATKHSAMLVLPSPANPPLTPQHDQIPRVVSLSKLLVLHNDPSAAKDEPFSLLLSSLKLDPGLNPPIDDEIPALHKVKSKRLSSASNDSIHERDRFRARFHSLNTQTTENPIEEENALDEDECEVCYGISSKTKKLNVVRTLDDKSSAAYSTTEPLSPLDPESTYFRDHLSRVGEEVNSASQVSLRKIFPKSLPLVFQWYFNKPLPPTNQMFPWLHGLHPENFTQRSFFVFQQMAHQDSSNDCNNVDFNMHFARPSDARFLICIEADADTYPEDKVLLNTIGLDEVLQKIEFSHREVENSISTLIYTLFGDFEDTAVLDNLSEIITRDCFITGFMPEFLNLDPDRGISLRNFHIQVAKLARCADFVVYSSAKALKAGVSKAVSVARLLRLAQILDERSNPKKYNVFLLEGGEISPDKGAFNVITQRPSAKAHEILSHSKRSQLFHHCFGHQKLHFYPMWESELQLKEKLETTVMSAASRLHNNVWLGNSWDHDAMIHELRLENYPDGIKEDTVHEYPKVPAYCEPSRSTVFHAELTPENFEMSLPRPKAHWKLFIHCHNDAKFPEISVLSQLLFKYTISSHMADDVDDIHHLEFPSSGSIGIGDCKQENLMCIVNTCKLLYLYSSSTSPGSLASLIYCSDGYTELSLLIFCYIMYAENVSLTDAMIKVHQTYGRPFYIFGSDVIILRKLEYLMRKFSPANPARQVEWGDQELITNKELNEVLLGPSKQEPPKEIPSKFRLGYIRNESDTETSESEDEDELNDTSSYLDKDWVEDVEGSFPSRILPYLYLGSLKHANSLALLSRSGVKCVISVGENLDWLHGHKFQHNNDIIVDELENGNIERYTIRPKQENLHRSKVQCSVELVIKVNNLQDDGIDELSNALPSMLKAIDEEYKRRDGDTKILVHCRVGVSRSATVVIAEVMRRLKLNLAQAYLYVRVRRLNIVIQPNLRFMYELFKWEEEQEAQKNPQGDALRKIDWFMMCREIEKLNLPYLGNR</sequence>
<dbReference type="SUPFAM" id="SSF52799">
    <property type="entry name" value="(Phosphotyrosine protein) phosphatases II"/>
    <property type="match status" value="1"/>
</dbReference>
<accession>A0A0L0NQ90</accession>
<dbReference type="PROSITE" id="PS00383">
    <property type="entry name" value="TYR_PHOSPHATASE_1"/>
    <property type="match status" value="1"/>
</dbReference>
<dbReference type="GO" id="GO:0005634">
    <property type="term" value="C:nucleus"/>
    <property type="evidence" value="ECO:0007669"/>
    <property type="project" value="GOC"/>
</dbReference>
<dbReference type="PROSITE" id="PS50056">
    <property type="entry name" value="TYR_PHOSPHATASE_2"/>
    <property type="match status" value="1"/>
</dbReference>
<evidence type="ECO:0000256" key="2">
    <source>
        <dbReference type="ARBA" id="ARBA00022912"/>
    </source>
</evidence>
<dbReference type="AlphaFoldDB" id="A0A0L0NQ90"/>
<comment type="caution">
    <text evidence="6">The sequence shown here is derived from an EMBL/GenBank/DDBJ whole genome shotgun (WGS) entry which is preliminary data.</text>
</comment>